<dbReference type="Proteomes" id="UP000772434">
    <property type="component" value="Unassembled WGS sequence"/>
</dbReference>
<protein>
    <submittedName>
        <fullName evidence="2">Uncharacterized protein</fullName>
    </submittedName>
</protein>
<evidence type="ECO:0000256" key="1">
    <source>
        <dbReference type="SAM" id="MobiDB-lite"/>
    </source>
</evidence>
<evidence type="ECO:0000313" key="2">
    <source>
        <dbReference type="EMBL" id="KAF9077371.1"/>
    </source>
</evidence>
<accession>A0A9P5UFK4</accession>
<organism evidence="2 3">
    <name type="scientific">Rhodocollybia butyracea</name>
    <dbReference type="NCBI Taxonomy" id="206335"/>
    <lineage>
        <taxon>Eukaryota</taxon>
        <taxon>Fungi</taxon>
        <taxon>Dikarya</taxon>
        <taxon>Basidiomycota</taxon>
        <taxon>Agaricomycotina</taxon>
        <taxon>Agaricomycetes</taxon>
        <taxon>Agaricomycetidae</taxon>
        <taxon>Agaricales</taxon>
        <taxon>Marasmiineae</taxon>
        <taxon>Omphalotaceae</taxon>
        <taxon>Rhodocollybia</taxon>
    </lineage>
</organism>
<feature type="region of interest" description="Disordered" evidence="1">
    <location>
        <begin position="1"/>
        <end position="60"/>
    </location>
</feature>
<dbReference type="EMBL" id="JADNRY010000004">
    <property type="protein sequence ID" value="KAF9077371.1"/>
    <property type="molecule type" value="Genomic_DNA"/>
</dbReference>
<evidence type="ECO:0000313" key="3">
    <source>
        <dbReference type="Proteomes" id="UP000772434"/>
    </source>
</evidence>
<feature type="region of interest" description="Disordered" evidence="1">
    <location>
        <begin position="173"/>
        <end position="203"/>
    </location>
</feature>
<comment type="caution">
    <text evidence="2">The sequence shown here is derived from an EMBL/GenBank/DDBJ whole genome shotgun (WGS) entry which is preliminary data.</text>
</comment>
<name>A0A9P5UFK4_9AGAR</name>
<proteinExistence type="predicted"/>
<feature type="compositionally biased region" description="Basic and acidic residues" evidence="1">
    <location>
        <begin position="11"/>
        <end position="21"/>
    </location>
</feature>
<dbReference type="OrthoDB" id="2590620at2759"/>
<keyword evidence="3" id="KW-1185">Reference proteome</keyword>
<dbReference type="AlphaFoldDB" id="A0A9P5UFK4"/>
<reference evidence="2" key="1">
    <citation type="submission" date="2020-11" db="EMBL/GenBank/DDBJ databases">
        <authorList>
            <consortium name="DOE Joint Genome Institute"/>
            <person name="Ahrendt S."/>
            <person name="Riley R."/>
            <person name="Andreopoulos W."/>
            <person name="Labutti K."/>
            <person name="Pangilinan J."/>
            <person name="Ruiz-Duenas F.J."/>
            <person name="Barrasa J.M."/>
            <person name="Sanchez-Garcia M."/>
            <person name="Camarero S."/>
            <person name="Miyauchi S."/>
            <person name="Serrano A."/>
            <person name="Linde D."/>
            <person name="Babiker R."/>
            <person name="Drula E."/>
            <person name="Ayuso-Fernandez I."/>
            <person name="Pacheco R."/>
            <person name="Padilla G."/>
            <person name="Ferreira P."/>
            <person name="Barriuso J."/>
            <person name="Kellner H."/>
            <person name="Castanera R."/>
            <person name="Alfaro M."/>
            <person name="Ramirez L."/>
            <person name="Pisabarro A.G."/>
            <person name="Kuo A."/>
            <person name="Tritt A."/>
            <person name="Lipzen A."/>
            <person name="He G."/>
            <person name="Yan M."/>
            <person name="Ng V."/>
            <person name="Cullen D."/>
            <person name="Martin F."/>
            <person name="Rosso M.-N."/>
            <person name="Henrissat B."/>
            <person name="Hibbett D."/>
            <person name="Martinez A.T."/>
            <person name="Grigoriev I.V."/>
        </authorList>
    </citation>
    <scope>NUCLEOTIDE SEQUENCE</scope>
    <source>
        <strain evidence="2">AH 40177</strain>
    </source>
</reference>
<gene>
    <name evidence="2" type="ORF">BDP27DRAFT_1312290</name>
</gene>
<feature type="compositionally biased region" description="Gly residues" evidence="1">
    <location>
        <begin position="190"/>
        <end position="203"/>
    </location>
</feature>
<sequence length="203" mass="21073">MPLFGHKSDKKHNTLRKDERASTTGTGAPGMTSGAPMPGSGVAAADSNYPPTGGRMNEQDFANQPMSNEVRSLWHGHGRGIGNMDGYNNDGYGQGMPNNQGNIPSSWSNANAPGGQHGHTSATGKVETAIGSVVGSNALKAKGMQKEMEANALKTQSTELAEAERLEKEAMLRRERAVANGAHPHNRHLGGTGGTGGSGGMLN</sequence>